<feature type="compositionally biased region" description="Polar residues" evidence="1">
    <location>
        <begin position="545"/>
        <end position="559"/>
    </location>
</feature>
<dbReference type="Pfam" id="PF07197">
    <property type="entry name" value="DUF1409"/>
    <property type="match status" value="1"/>
</dbReference>
<dbReference type="Pfam" id="PF10536">
    <property type="entry name" value="PMD"/>
    <property type="match status" value="1"/>
</dbReference>
<accession>Q2R6Y5</accession>
<dbReference type="PANTHER" id="PTHR46033">
    <property type="entry name" value="PROTEIN MAIN-LIKE 2"/>
    <property type="match status" value="1"/>
</dbReference>
<feature type="region of interest" description="Disordered" evidence="1">
    <location>
        <begin position="31"/>
        <end position="50"/>
    </location>
</feature>
<evidence type="ECO:0008006" key="6">
    <source>
        <dbReference type="Google" id="ProtNLM"/>
    </source>
</evidence>
<dbReference type="InterPro" id="IPR010811">
    <property type="entry name" value="DUF1409"/>
</dbReference>
<evidence type="ECO:0000313" key="4">
    <source>
        <dbReference type="EMBL" id="AAV85738.1"/>
    </source>
</evidence>
<dbReference type="InterPro" id="IPR044824">
    <property type="entry name" value="MAIN-like"/>
</dbReference>
<protein>
    <recommendedName>
        <fullName evidence="6">Aminotransferase-like protein</fullName>
    </recommendedName>
</protein>
<reference evidence="5" key="1">
    <citation type="journal article" date="2005" name="Nature">
        <title>The map-based sequence of the rice genome.</title>
        <authorList>
            <consortium name="International rice genome sequencing project (IRGSP)"/>
            <person name="Matsumoto T."/>
            <person name="Wu J."/>
            <person name="Kanamori H."/>
            <person name="Katayose Y."/>
            <person name="Fujisawa M."/>
            <person name="Namiki N."/>
            <person name="Mizuno H."/>
            <person name="Yamamoto K."/>
            <person name="Antonio B.A."/>
            <person name="Baba T."/>
            <person name="Sakata K."/>
            <person name="Nagamura Y."/>
            <person name="Aoki H."/>
            <person name="Arikawa K."/>
            <person name="Arita K."/>
            <person name="Bito T."/>
            <person name="Chiden Y."/>
            <person name="Fujitsuka N."/>
            <person name="Fukunaka R."/>
            <person name="Hamada M."/>
            <person name="Harada C."/>
            <person name="Hayashi A."/>
            <person name="Hijishita S."/>
            <person name="Honda M."/>
            <person name="Hosokawa S."/>
            <person name="Ichikawa Y."/>
            <person name="Idonuma A."/>
            <person name="Iijima M."/>
            <person name="Ikeda M."/>
            <person name="Ikeno M."/>
            <person name="Ito K."/>
            <person name="Ito S."/>
            <person name="Ito T."/>
            <person name="Ito Y."/>
            <person name="Ito Y."/>
            <person name="Iwabuchi A."/>
            <person name="Kamiya K."/>
            <person name="Karasawa W."/>
            <person name="Kurita K."/>
            <person name="Katagiri S."/>
            <person name="Kikuta A."/>
            <person name="Kobayashi H."/>
            <person name="Kobayashi N."/>
            <person name="Machita K."/>
            <person name="Maehara T."/>
            <person name="Masukawa M."/>
            <person name="Mizubayashi T."/>
            <person name="Mukai Y."/>
            <person name="Nagasaki H."/>
            <person name="Nagata Y."/>
            <person name="Naito S."/>
            <person name="Nakashima M."/>
            <person name="Nakama Y."/>
            <person name="Nakamichi Y."/>
            <person name="Nakamura M."/>
            <person name="Meguro A."/>
            <person name="Negishi M."/>
            <person name="Ohta I."/>
            <person name="Ohta T."/>
            <person name="Okamoto M."/>
            <person name="Ono N."/>
            <person name="Saji S."/>
            <person name="Sakaguchi M."/>
            <person name="Sakai K."/>
            <person name="Shibata M."/>
            <person name="Shimokawa T."/>
            <person name="Song J."/>
            <person name="Takazaki Y."/>
            <person name="Terasawa K."/>
            <person name="Tsugane M."/>
            <person name="Tsuji K."/>
            <person name="Ueda S."/>
            <person name="Waki K."/>
            <person name="Yamagata H."/>
            <person name="Yamamoto M."/>
            <person name="Yamamoto S."/>
            <person name="Yamane H."/>
            <person name="Yoshiki S."/>
            <person name="Yoshihara R."/>
            <person name="Yukawa K."/>
            <person name="Zhong H."/>
            <person name="Yano M."/>
            <person name="Yuan Q."/>
            <person name="Ouyang S."/>
            <person name="Liu J."/>
            <person name="Jones K.M."/>
            <person name="Gansberger K."/>
            <person name="Moffat K."/>
            <person name="Hill J."/>
            <person name="Bera J."/>
            <person name="Fadrosh D."/>
            <person name="Jin S."/>
            <person name="Johri S."/>
            <person name="Kim M."/>
            <person name="Overton L."/>
            <person name="Reardon M."/>
            <person name="Tsitrin T."/>
            <person name="Vuong H."/>
            <person name="Weaver B."/>
            <person name="Ciecko A."/>
            <person name="Tallon L."/>
            <person name="Jackson J."/>
            <person name="Pai G."/>
            <person name="Aken S.V."/>
            <person name="Utterback T."/>
            <person name="Reidmuller S."/>
            <person name="Feldblyum T."/>
            <person name="Hsiao J."/>
            <person name="Zismann V."/>
            <person name="Iobst S."/>
            <person name="de Vazeille A.R."/>
            <person name="Buell C.R."/>
            <person name="Ying K."/>
            <person name="Li Y."/>
            <person name="Lu T."/>
            <person name="Huang Y."/>
            <person name="Zhao Q."/>
            <person name="Feng Q."/>
            <person name="Zhang L."/>
            <person name="Zhu J."/>
            <person name="Weng Q."/>
            <person name="Mu J."/>
            <person name="Lu Y."/>
            <person name="Fan D."/>
            <person name="Liu Y."/>
            <person name="Guan J."/>
            <person name="Zhang Y."/>
            <person name="Yu S."/>
            <person name="Liu X."/>
            <person name="Zhang Y."/>
            <person name="Hong G."/>
            <person name="Han B."/>
            <person name="Choisne N."/>
            <person name="Demange N."/>
            <person name="Orjeda G."/>
            <person name="Samain S."/>
            <person name="Cattolico L."/>
            <person name="Pelletier E."/>
            <person name="Couloux A."/>
            <person name="Segurens B."/>
            <person name="Wincker P."/>
            <person name="D'Hont A."/>
            <person name="Scarpelli C."/>
            <person name="Weissenbach J."/>
            <person name="Salanoubat M."/>
            <person name="Quetier F."/>
            <person name="Yu Y."/>
            <person name="Kim H.R."/>
            <person name="Rambo T."/>
            <person name="Currie J."/>
            <person name="Collura K."/>
            <person name="Luo M."/>
            <person name="Yang T."/>
            <person name="Ammiraju J.S.S."/>
            <person name="Engler F."/>
            <person name="Soderlund C."/>
            <person name="Wing R.A."/>
            <person name="Palmer L.E."/>
            <person name="de la Bastide M."/>
            <person name="Spiegel L."/>
            <person name="Nascimento L."/>
            <person name="Zutavern T."/>
            <person name="O'Shaughnessy A."/>
            <person name="Dike S."/>
            <person name="Dedhia N."/>
            <person name="Preston R."/>
            <person name="Balija V."/>
            <person name="McCombie W.R."/>
            <person name="Chow T."/>
            <person name="Chen H."/>
            <person name="Chung M."/>
            <person name="Chen C."/>
            <person name="Shaw J."/>
            <person name="Wu H."/>
            <person name="Hsiao K."/>
            <person name="Chao Y."/>
            <person name="Chu M."/>
            <person name="Cheng C."/>
            <person name="Hour A."/>
            <person name="Lee P."/>
            <person name="Lin S."/>
            <person name="Lin Y."/>
            <person name="Liou J."/>
            <person name="Liu S."/>
            <person name="Hsing Y."/>
            <person name="Raghuvanshi S."/>
            <person name="Mohanty A."/>
            <person name="Bharti A.K."/>
            <person name="Gaur A."/>
            <person name="Gupta V."/>
            <person name="Kumar D."/>
            <person name="Ravi V."/>
            <person name="Vij S."/>
            <person name="Kapur A."/>
            <person name="Khurana P."/>
            <person name="Khurana P."/>
            <person name="Khurana J.P."/>
            <person name="Tyagi A.K."/>
            <person name="Gaikwad K."/>
            <person name="Singh A."/>
            <person name="Dalal V."/>
            <person name="Srivastava S."/>
            <person name="Dixit A."/>
            <person name="Pal A.K."/>
            <person name="Ghazi I.A."/>
            <person name="Yadav M."/>
            <person name="Pandit A."/>
            <person name="Bhargava A."/>
            <person name="Sureshbabu K."/>
            <person name="Batra K."/>
            <person name="Sharma T.R."/>
            <person name="Mohapatra T."/>
            <person name="Singh N.K."/>
            <person name="Messing J."/>
            <person name="Nelson A.B."/>
            <person name="Fuks G."/>
            <person name="Kavchok S."/>
            <person name="Keizer G."/>
            <person name="Linton E."/>
            <person name="Llaca V."/>
            <person name="Song R."/>
            <person name="Tanyolac B."/>
            <person name="Young S."/>
            <person name="Ho-Il K."/>
            <person name="Hahn J.H."/>
            <person name="Sangsakoo G."/>
            <person name="Vanavichit A."/>
            <person name="de Mattos Luiz.A.T."/>
            <person name="Zimmer P.D."/>
            <person name="Malone G."/>
            <person name="Dellagostin O."/>
            <person name="de Oliveira A.C."/>
            <person name="Bevan M."/>
            <person name="Bancroft I."/>
            <person name="Minx P."/>
            <person name="Cordum H."/>
            <person name="Wilson R."/>
            <person name="Cheng Z."/>
            <person name="Jin W."/>
            <person name="Jiang J."/>
            <person name="Leong S.A."/>
            <person name="Iwama H."/>
            <person name="Gojobori T."/>
            <person name="Itoh T."/>
            <person name="Niimura Y."/>
            <person name="Fujii Y."/>
            <person name="Habara T."/>
            <person name="Sakai H."/>
            <person name="Sato Y."/>
            <person name="Wilson G."/>
            <person name="Kumar K."/>
            <person name="McCouch S."/>
            <person name="Juretic N."/>
            <person name="Hoen D."/>
            <person name="Wright S."/>
            <person name="Bruskiewich R."/>
            <person name="Bureau T."/>
            <person name="Miyao A."/>
            <person name="Hirochika H."/>
            <person name="Nishikawa T."/>
            <person name="Kadowaki K."/>
            <person name="Sugiura M."/>
            <person name="Burr B."/>
            <person name="Sasaki T."/>
        </authorList>
    </citation>
    <scope>NUCLEOTIDE SEQUENCE [LARGE SCALE GENOMIC DNA]</scope>
    <source>
        <strain evidence="5">cv. Nipponbare</strain>
    </source>
</reference>
<evidence type="ECO:0000256" key="1">
    <source>
        <dbReference type="SAM" id="MobiDB-lite"/>
    </source>
</evidence>
<feature type="compositionally biased region" description="Low complexity" evidence="1">
    <location>
        <begin position="32"/>
        <end position="50"/>
    </location>
</feature>
<dbReference type="GO" id="GO:0010073">
    <property type="term" value="P:meristem maintenance"/>
    <property type="evidence" value="ECO:0007669"/>
    <property type="project" value="InterPro"/>
</dbReference>
<organism evidence="4 5">
    <name type="scientific">Oryza sativa subsp. japonica</name>
    <name type="common">Rice</name>
    <dbReference type="NCBI Taxonomy" id="39947"/>
    <lineage>
        <taxon>Eukaryota</taxon>
        <taxon>Viridiplantae</taxon>
        <taxon>Streptophyta</taxon>
        <taxon>Embryophyta</taxon>
        <taxon>Tracheophyta</taxon>
        <taxon>Spermatophyta</taxon>
        <taxon>Magnoliopsida</taxon>
        <taxon>Liliopsida</taxon>
        <taxon>Poales</taxon>
        <taxon>Poaceae</taxon>
        <taxon>BOP clade</taxon>
        <taxon>Oryzoideae</taxon>
        <taxon>Oryzeae</taxon>
        <taxon>Oryzinae</taxon>
        <taxon>Oryza</taxon>
        <taxon>Oryza sativa</taxon>
    </lineage>
</organism>
<dbReference type="PANTHER" id="PTHR46033:SF65">
    <property type="entry name" value="AMINOTRANSFERASE-LIKE PLANT MOBILE DOMAIN-CONTAINING PROTEIN"/>
    <property type="match status" value="1"/>
</dbReference>
<feature type="domain" description="DUF1409" evidence="2">
    <location>
        <begin position="711"/>
        <end position="755"/>
    </location>
</feature>
<evidence type="ECO:0000313" key="5">
    <source>
        <dbReference type="Proteomes" id="UP000000763"/>
    </source>
</evidence>
<feature type="region of interest" description="Disordered" evidence="1">
    <location>
        <begin position="545"/>
        <end position="575"/>
    </location>
</feature>
<sequence>MQLNPKASICRNKTKVKGWRYAEIVIECDPQATSSSAGPPPAAKSSSASPSATSSVEYAEHLSNLAAIPALSHENHYFLGPISNLDPTDFIIGKTNRIPFRLANPNLGHSKNTFKSWSSLEKSWPAWYKRVSGSKQVHWDELGIGQALALTIANSTKNELLMASASYFWSNALNAVVFNQGPMTPIFLDITMITSLDVTSPINPMSLNTKNTFEFKTKSTGGWSGYIGAYMGKGFVSSREHVAFLLMWLEKFLFYGSSCGPTTNWQFLAEALETKKKIPLGKILLGYLYQMLGSASAKLAVGSVVGAGGPWWLLQTWMNLIAMNFVNRPSASEAEFPRLEPIVEDDGEERTHRRCMSYGEYASTPADAGAKLSAELLKDWFCSFYEGFQKDARVWFPYEDSMSFELPSDFRFEDINSEKYDKSREVFSAAIRPCILPVGIHQGRNILVSYEFYQQMSSARQLGMGQLPISLYFADKIQCRGEISSTLMMDRLLNLHGPPLGSIENIELTKFRSRNFDRWWGERKLHLFHQSASMYMTDLFPDVIPQTTESSPSHQSNSGKDIEYAPGLIPNGDPSIEQALDEEDIEDHVDPAVAEPINHSFFIVAEEENCCKEEICSNDSKISSTTSSSSFSSCTAIIKRSNPSAVGSHHVEEEIQPAASTIPVLAALFSFDIKDYLDEEIDEDTTSKSLVPLSDDVKKTLEDISHRLEASSLDNLVVNCGPIRTRLHEIQALIPDELANILTPAVYLEQHQFKLEKAKLRLAERRERKDIEATIQVNRQLVHEEKIKLDQLSEGPIKSNIDRLEARKIELLAQLEECNADLPKSIEEQKARLKPAIKNVADLTKSLKIIPGTDAQDAQAIEEIEQIRQRAISAIQQYLS</sequence>
<dbReference type="AlphaFoldDB" id="Q2R6Y5"/>
<reference evidence="5" key="2">
    <citation type="journal article" date="2008" name="Nucleic Acids Res.">
        <title>The rice annotation project database (RAP-DB): 2008 update.</title>
        <authorList>
            <consortium name="The rice annotation project (RAP)"/>
        </authorList>
    </citation>
    <scope>GENOME REANNOTATION</scope>
    <source>
        <strain evidence="5">cv. Nipponbare</strain>
    </source>
</reference>
<proteinExistence type="predicted"/>
<evidence type="ECO:0000259" key="3">
    <source>
        <dbReference type="Pfam" id="PF10536"/>
    </source>
</evidence>
<dbReference type="EMBL" id="AC139171">
    <property type="protein sequence ID" value="AAV85738.1"/>
    <property type="molecule type" value="Genomic_DNA"/>
</dbReference>
<dbReference type="InterPro" id="IPR019557">
    <property type="entry name" value="AminoTfrase-like_pln_mobile"/>
</dbReference>
<name>Q2R6Y5_ORYSJ</name>
<evidence type="ECO:0000259" key="2">
    <source>
        <dbReference type="Pfam" id="PF07197"/>
    </source>
</evidence>
<feature type="domain" description="Aminotransferase-like plant mobile" evidence="3">
    <location>
        <begin position="143"/>
        <end position="319"/>
    </location>
</feature>
<dbReference type="Proteomes" id="UP000000763">
    <property type="component" value="Chromosome 11"/>
</dbReference>